<dbReference type="Proteomes" id="UP000652761">
    <property type="component" value="Unassembled WGS sequence"/>
</dbReference>
<evidence type="ECO:0000256" key="4">
    <source>
        <dbReference type="ARBA" id="ARBA00022968"/>
    </source>
</evidence>
<organism evidence="8 9">
    <name type="scientific">Colocasia esculenta</name>
    <name type="common">Wild taro</name>
    <name type="synonym">Arum esculentum</name>
    <dbReference type="NCBI Taxonomy" id="4460"/>
    <lineage>
        <taxon>Eukaryota</taxon>
        <taxon>Viridiplantae</taxon>
        <taxon>Streptophyta</taxon>
        <taxon>Embryophyta</taxon>
        <taxon>Tracheophyta</taxon>
        <taxon>Spermatophyta</taxon>
        <taxon>Magnoliopsida</taxon>
        <taxon>Liliopsida</taxon>
        <taxon>Araceae</taxon>
        <taxon>Aroideae</taxon>
        <taxon>Colocasieae</taxon>
        <taxon>Colocasia</taxon>
    </lineage>
</organism>
<dbReference type="GO" id="GO:0008168">
    <property type="term" value="F:methyltransferase activity"/>
    <property type="evidence" value="ECO:0007669"/>
    <property type="project" value="UniProtKB-UniRule"/>
</dbReference>
<keyword evidence="3 6" id="KW-0489">Methyltransferase</keyword>
<dbReference type="PANTHER" id="PTHR10108:SF37">
    <property type="entry name" value="METHYLTRANSFERASE PMT6-RELATED"/>
    <property type="match status" value="1"/>
</dbReference>
<comment type="caution">
    <text evidence="8">The sequence shown here is derived from an EMBL/GenBank/DDBJ whole genome shotgun (WGS) entry which is preliminary data.</text>
</comment>
<evidence type="ECO:0000313" key="8">
    <source>
        <dbReference type="EMBL" id="MQM04681.1"/>
    </source>
</evidence>
<feature type="region of interest" description="Disordered" evidence="7">
    <location>
        <begin position="70"/>
        <end position="115"/>
    </location>
</feature>
<dbReference type="GO" id="GO:0005802">
    <property type="term" value="C:trans-Golgi network"/>
    <property type="evidence" value="ECO:0007669"/>
    <property type="project" value="TreeGrafter"/>
</dbReference>
<keyword evidence="4 6" id="KW-0812">Transmembrane</keyword>
<dbReference type="GO" id="GO:0032259">
    <property type="term" value="P:methylation"/>
    <property type="evidence" value="ECO:0007669"/>
    <property type="project" value="UniProtKB-KW"/>
</dbReference>
<sequence length="485" mass="53646">MLGNISLIPIRLFYTSGGIAGIRRPIVAVSEIGQAGTSFNRKPTVLKSRLVFSLRGASRARRRLSVPVRLKQSGRRAAHPTKKRHPGNSLPPLCSGSGRSGEEEEVEVVGSRRREGRRSGEGRMLKWAFDSGSVQLILLGLLLMIASFYAGTLFGSSSSPVYVDPQQSQQQEQDLSAGSPGLWQFKNRVALTLRGASISIPETGVNICPLAYDEYIPCHPTYVKHSSEVSLRDLERHCPPLEQRLFCLVPPPNDYKIPVKWPTSRDYVWHSNVNHTHLAEVKGGQNWVHEKDKLWWFPGGGTHFKHGAAEYIERLGRMMTKGNGDLRTAGIVQVMDVGCGVASFAAFLLPLDIQTMSFAPKDGHENQIQFALERGIGAMLSVLSKNQLPFPSYSFEMVHCSRCRVDWHENACPLLHRILAGPPLGNKKKKEDKGGSLISAAAVGGPRRRCLRPPSPQLLLFPPLPQEEGAADRRCFLARCRPSEE</sequence>
<evidence type="ECO:0000256" key="7">
    <source>
        <dbReference type="SAM" id="MobiDB-lite"/>
    </source>
</evidence>
<protein>
    <recommendedName>
        <fullName evidence="6">Methyltransferase</fullName>
        <ecNumber evidence="6">2.1.1.-</ecNumber>
    </recommendedName>
</protein>
<name>A0A843WGE4_COLES</name>
<comment type="similarity">
    <text evidence="2 6">Belongs to the methyltransferase superfamily.</text>
</comment>
<dbReference type="EC" id="2.1.1.-" evidence="6"/>
<dbReference type="EMBL" id="NMUH01003266">
    <property type="protein sequence ID" value="MQM04681.1"/>
    <property type="molecule type" value="Genomic_DNA"/>
</dbReference>
<evidence type="ECO:0000256" key="5">
    <source>
        <dbReference type="ARBA" id="ARBA00037847"/>
    </source>
</evidence>
<dbReference type="GO" id="GO:0016020">
    <property type="term" value="C:membrane"/>
    <property type="evidence" value="ECO:0007669"/>
    <property type="project" value="UniProtKB-SubCell"/>
</dbReference>
<dbReference type="Pfam" id="PF03141">
    <property type="entry name" value="Methyltransf_29"/>
    <property type="match status" value="1"/>
</dbReference>
<evidence type="ECO:0000256" key="3">
    <source>
        <dbReference type="ARBA" id="ARBA00022603"/>
    </source>
</evidence>
<dbReference type="OrthoDB" id="2013972at2759"/>
<keyword evidence="9" id="KW-1185">Reference proteome</keyword>
<feature type="compositionally biased region" description="Basic residues" evidence="7">
    <location>
        <begin position="72"/>
        <end position="86"/>
    </location>
</feature>
<evidence type="ECO:0000256" key="6">
    <source>
        <dbReference type="RuleBase" id="RU366043"/>
    </source>
</evidence>
<keyword evidence="4 6" id="KW-0735">Signal-anchor</keyword>
<accession>A0A843WGE4</accession>
<comment type="subcellular location">
    <subcellularLocation>
        <location evidence="5">Endomembrane system</location>
        <topology evidence="5">Single-pass membrane protein</topology>
    </subcellularLocation>
    <subcellularLocation>
        <location evidence="1 6">Membrane</location>
        <topology evidence="1 6">Single-pass type II membrane protein</topology>
    </subcellularLocation>
</comment>
<evidence type="ECO:0000313" key="9">
    <source>
        <dbReference type="Proteomes" id="UP000652761"/>
    </source>
</evidence>
<evidence type="ECO:0000256" key="1">
    <source>
        <dbReference type="ARBA" id="ARBA00004606"/>
    </source>
</evidence>
<gene>
    <name evidence="8" type="ORF">Taro_037484</name>
</gene>
<dbReference type="InterPro" id="IPR004159">
    <property type="entry name" value="Put_SAM_MeTrfase"/>
</dbReference>
<proteinExistence type="inferred from homology"/>
<dbReference type="AlphaFoldDB" id="A0A843WGE4"/>
<evidence type="ECO:0000256" key="2">
    <source>
        <dbReference type="ARBA" id="ARBA00008361"/>
    </source>
</evidence>
<keyword evidence="6" id="KW-0808">Transferase</keyword>
<reference evidence="8" key="1">
    <citation type="submission" date="2017-07" db="EMBL/GenBank/DDBJ databases">
        <title>Taro Niue Genome Assembly and Annotation.</title>
        <authorList>
            <person name="Atibalentja N."/>
            <person name="Keating K."/>
            <person name="Fields C.J."/>
        </authorList>
    </citation>
    <scope>NUCLEOTIDE SEQUENCE</scope>
    <source>
        <strain evidence="8">Niue_2</strain>
        <tissue evidence="8">Leaf</tissue>
    </source>
</reference>
<dbReference type="PANTHER" id="PTHR10108">
    <property type="entry name" value="SAM-DEPENDENT METHYLTRANSFERASE"/>
    <property type="match status" value="1"/>
</dbReference>
<dbReference type="InterPro" id="IPR029063">
    <property type="entry name" value="SAM-dependent_MTases_sf"/>
</dbReference>
<dbReference type="SUPFAM" id="SSF53335">
    <property type="entry name" value="S-adenosyl-L-methionine-dependent methyltransferases"/>
    <property type="match status" value="1"/>
</dbReference>
<dbReference type="GO" id="GO:0005768">
    <property type="term" value="C:endosome"/>
    <property type="evidence" value="ECO:0007669"/>
    <property type="project" value="TreeGrafter"/>
</dbReference>
<keyword evidence="6" id="KW-0325">Glycoprotein</keyword>